<keyword evidence="6 13" id="KW-0547">Nucleotide-binding</keyword>
<reference evidence="14" key="1">
    <citation type="submission" date="2020-10" db="EMBL/GenBank/DDBJ databases">
        <authorList>
            <person name="Kikuchi T."/>
        </authorList>
    </citation>
    <scope>NUCLEOTIDE SEQUENCE</scope>
    <source>
        <strain evidence="14">NKZ352</strain>
    </source>
</reference>
<evidence type="ECO:0000256" key="7">
    <source>
        <dbReference type="ARBA" id="ARBA00022824"/>
    </source>
</evidence>
<feature type="binding site" evidence="13">
    <location>
        <position position="146"/>
    </location>
    <ligand>
        <name>GTP</name>
        <dbReference type="ChEBI" id="CHEBI:37565"/>
    </ligand>
</feature>
<organism evidence="14 15">
    <name type="scientific">Caenorhabditis auriculariae</name>
    <dbReference type="NCBI Taxonomy" id="2777116"/>
    <lineage>
        <taxon>Eukaryota</taxon>
        <taxon>Metazoa</taxon>
        <taxon>Ecdysozoa</taxon>
        <taxon>Nematoda</taxon>
        <taxon>Chromadorea</taxon>
        <taxon>Rhabditida</taxon>
        <taxon>Rhabditina</taxon>
        <taxon>Rhabditomorpha</taxon>
        <taxon>Rhabditoidea</taxon>
        <taxon>Rhabditidae</taxon>
        <taxon>Peloderinae</taxon>
        <taxon>Caenorhabditis</taxon>
    </lineage>
</organism>
<evidence type="ECO:0000256" key="8">
    <source>
        <dbReference type="ARBA" id="ARBA00022892"/>
    </source>
</evidence>
<evidence type="ECO:0000256" key="6">
    <source>
        <dbReference type="ARBA" id="ARBA00022741"/>
    </source>
</evidence>
<dbReference type="GO" id="GO:0006886">
    <property type="term" value="P:intracellular protein transport"/>
    <property type="evidence" value="ECO:0007669"/>
    <property type="project" value="InterPro"/>
</dbReference>
<evidence type="ECO:0000256" key="12">
    <source>
        <dbReference type="ARBA" id="ARBA00047660"/>
    </source>
</evidence>
<dbReference type="Gene3D" id="3.40.50.300">
    <property type="entry name" value="P-loop containing nucleotide triphosphate hydrolases"/>
    <property type="match status" value="1"/>
</dbReference>
<dbReference type="Pfam" id="PF00025">
    <property type="entry name" value="Arf"/>
    <property type="match status" value="1"/>
</dbReference>
<dbReference type="GO" id="GO:0005525">
    <property type="term" value="F:GTP binding"/>
    <property type="evidence" value="ECO:0007669"/>
    <property type="project" value="UniProtKB-KW"/>
</dbReference>
<evidence type="ECO:0000256" key="5">
    <source>
        <dbReference type="ARBA" id="ARBA00022448"/>
    </source>
</evidence>
<evidence type="ECO:0000256" key="13">
    <source>
        <dbReference type="PIRSR" id="PIRSR606687-2"/>
    </source>
</evidence>
<dbReference type="GO" id="GO:0003925">
    <property type="term" value="F:G protein activity"/>
    <property type="evidence" value="ECO:0007669"/>
    <property type="project" value="UniProtKB-EC"/>
</dbReference>
<dbReference type="PANTHER" id="PTHR45684">
    <property type="entry name" value="RE74312P"/>
    <property type="match status" value="1"/>
</dbReference>
<evidence type="ECO:0000256" key="2">
    <source>
        <dbReference type="ARBA" id="ARBA00004555"/>
    </source>
</evidence>
<dbReference type="InterPro" id="IPR006687">
    <property type="entry name" value="Small_GTPase_SAR1"/>
</dbReference>
<keyword evidence="10" id="KW-0333">Golgi apparatus</keyword>
<dbReference type="AlphaFoldDB" id="A0A8S1H6B5"/>
<evidence type="ECO:0000256" key="11">
    <source>
        <dbReference type="ARBA" id="ARBA00023134"/>
    </source>
</evidence>
<dbReference type="InterPro" id="IPR006689">
    <property type="entry name" value="Small_GTPase_ARF/SAR"/>
</dbReference>
<dbReference type="EC" id="3.6.5.2" evidence="4"/>
<dbReference type="PRINTS" id="PR00328">
    <property type="entry name" value="SAR1GTPBP"/>
</dbReference>
<dbReference type="GO" id="GO:0005794">
    <property type="term" value="C:Golgi apparatus"/>
    <property type="evidence" value="ECO:0007669"/>
    <property type="project" value="UniProtKB-SubCell"/>
</dbReference>
<protein>
    <recommendedName>
        <fullName evidence="4">small monomeric GTPase</fullName>
        <ecNumber evidence="4">3.6.5.2</ecNumber>
    </recommendedName>
</protein>
<keyword evidence="11" id="KW-0342">GTP-binding</keyword>
<dbReference type="InterPro" id="IPR027417">
    <property type="entry name" value="P-loop_NTPase"/>
</dbReference>
<comment type="similarity">
    <text evidence="3">Belongs to the small GTPase superfamily. SAR1 family.</text>
</comment>
<evidence type="ECO:0000256" key="9">
    <source>
        <dbReference type="ARBA" id="ARBA00022927"/>
    </source>
</evidence>
<sequence length="204" mass="23459">MRFGCVFERVQNVGSSANQRTIARVLRHQRRFGTFYEQCLSFGIGSIACSTCWAWPIKKESWSCANLASNFGAAFTGWHPVHDFLIWAATHKHAACGKITSRQWMRSFFSSIVPIWSESRKVAPNSSLCSRMSRSPRRQFLFWATKIDKANALGEDQLKWQLNVQHLCEVSRNDLASRPLEVFTVSVLRRQGYGDGFRWLSQYI</sequence>
<comment type="catalytic activity">
    <reaction evidence="12">
        <text>GTP + H2O = GDP + phosphate + H(+)</text>
        <dbReference type="Rhea" id="RHEA:19669"/>
        <dbReference type="ChEBI" id="CHEBI:15377"/>
        <dbReference type="ChEBI" id="CHEBI:15378"/>
        <dbReference type="ChEBI" id="CHEBI:37565"/>
        <dbReference type="ChEBI" id="CHEBI:43474"/>
        <dbReference type="ChEBI" id="CHEBI:58189"/>
        <dbReference type="EC" id="3.6.5.2"/>
    </reaction>
    <physiologicalReaction direction="left-to-right" evidence="12">
        <dbReference type="Rhea" id="RHEA:19670"/>
    </physiologicalReaction>
</comment>
<comment type="caution">
    <text evidence="14">The sequence shown here is derived from an EMBL/GenBank/DDBJ whole genome shotgun (WGS) entry which is preliminary data.</text>
</comment>
<evidence type="ECO:0000313" key="14">
    <source>
        <dbReference type="EMBL" id="CAD6190773.1"/>
    </source>
</evidence>
<evidence type="ECO:0000256" key="1">
    <source>
        <dbReference type="ARBA" id="ARBA00004240"/>
    </source>
</evidence>
<feature type="binding site" evidence="13">
    <location>
        <position position="187"/>
    </location>
    <ligand>
        <name>GTP</name>
        <dbReference type="ChEBI" id="CHEBI:37565"/>
    </ligand>
</feature>
<keyword evidence="7" id="KW-0256">Endoplasmic reticulum</keyword>
<dbReference type="GO" id="GO:0005783">
    <property type="term" value="C:endoplasmic reticulum"/>
    <property type="evidence" value="ECO:0007669"/>
    <property type="project" value="UniProtKB-SubCell"/>
</dbReference>
<keyword evidence="15" id="KW-1185">Reference proteome</keyword>
<accession>A0A8S1H6B5</accession>
<keyword evidence="5" id="KW-0813">Transport</keyword>
<dbReference type="OrthoDB" id="15478at2759"/>
<comment type="subcellular location">
    <subcellularLocation>
        <location evidence="1">Endoplasmic reticulum</location>
    </subcellularLocation>
    <subcellularLocation>
        <location evidence="2">Golgi apparatus</location>
    </subcellularLocation>
</comment>
<dbReference type="Proteomes" id="UP000835052">
    <property type="component" value="Unassembled WGS sequence"/>
</dbReference>
<keyword evidence="9" id="KW-0653">Protein transport</keyword>
<keyword evidence="8" id="KW-0931">ER-Golgi transport</keyword>
<proteinExistence type="inferred from homology"/>
<gene>
    <name evidence="14" type="ORF">CAUJ_LOCUS6692</name>
</gene>
<evidence type="ECO:0000256" key="10">
    <source>
        <dbReference type="ARBA" id="ARBA00023034"/>
    </source>
</evidence>
<dbReference type="EMBL" id="CAJGYM010000017">
    <property type="protein sequence ID" value="CAD6190773.1"/>
    <property type="molecule type" value="Genomic_DNA"/>
</dbReference>
<feature type="binding site" evidence="13">
    <location>
        <position position="188"/>
    </location>
    <ligand>
        <name>GTP</name>
        <dbReference type="ChEBI" id="CHEBI:37565"/>
    </ligand>
</feature>
<evidence type="ECO:0000256" key="3">
    <source>
        <dbReference type="ARBA" id="ARBA00007507"/>
    </source>
</evidence>
<feature type="binding site" evidence="13">
    <location>
        <position position="148"/>
    </location>
    <ligand>
        <name>GTP</name>
        <dbReference type="ChEBI" id="CHEBI:37565"/>
    </ligand>
</feature>
<name>A0A8S1H6B5_9PELO</name>
<dbReference type="GO" id="GO:0016192">
    <property type="term" value="P:vesicle-mediated transport"/>
    <property type="evidence" value="ECO:0007669"/>
    <property type="project" value="UniProtKB-KW"/>
</dbReference>
<evidence type="ECO:0000313" key="15">
    <source>
        <dbReference type="Proteomes" id="UP000835052"/>
    </source>
</evidence>
<evidence type="ECO:0000256" key="4">
    <source>
        <dbReference type="ARBA" id="ARBA00011984"/>
    </source>
</evidence>